<name>A0A1G6W413_9BURK</name>
<proteinExistence type="predicted"/>
<evidence type="ECO:0000313" key="2">
    <source>
        <dbReference type="EMBL" id="SDD60589.1"/>
    </source>
</evidence>
<dbReference type="RefSeq" id="WP_092001169.1">
    <property type="nucleotide sequence ID" value="NZ_FMYQ01000022.1"/>
</dbReference>
<dbReference type="SUPFAM" id="SSF46689">
    <property type="entry name" value="Homeodomain-like"/>
    <property type="match status" value="1"/>
</dbReference>
<dbReference type="NCBIfam" id="NF047595">
    <property type="entry name" value="IS66_ISRel24_TnpA"/>
    <property type="match status" value="1"/>
</dbReference>
<dbReference type="Proteomes" id="UP000198908">
    <property type="component" value="Unassembled WGS sequence"/>
</dbReference>
<sequence>MTKDDLTFLPLRVTRVGVGGKRSFDPAGKRRLIEACRQPGASLPGLALKAGVNANQLHKWVRQHERSNTPVRNGVACGSSAFVPVVVANDGPAPVPVLAAAPAARPVPEREPSRLSPRSTTSARLSAQLPNGVKLELECAGGDAELVAAMVTALGAC</sequence>
<dbReference type="Pfam" id="PF01527">
    <property type="entry name" value="HTH_Tnp_1"/>
    <property type="match status" value="1"/>
</dbReference>
<keyword evidence="3" id="KW-1185">Reference proteome</keyword>
<dbReference type="GO" id="GO:0004803">
    <property type="term" value="F:transposase activity"/>
    <property type="evidence" value="ECO:0007669"/>
    <property type="project" value="InterPro"/>
</dbReference>
<dbReference type="InterPro" id="IPR009057">
    <property type="entry name" value="Homeodomain-like_sf"/>
</dbReference>
<protein>
    <submittedName>
        <fullName evidence="2">Transposase</fullName>
    </submittedName>
</protein>
<evidence type="ECO:0000313" key="3">
    <source>
        <dbReference type="Proteomes" id="UP000198908"/>
    </source>
</evidence>
<accession>A0A1G6W413</accession>
<dbReference type="AlphaFoldDB" id="A0A1G6W413"/>
<feature type="region of interest" description="Disordered" evidence="1">
    <location>
        <begin position="104"/>
        <end position="123"/>
    </location>
</feature>
<dbReference type="GO" id="GO:0003677">
    <property type="term" value="F:DNA binding"/>
    <property type="evidence" value="ECO:0007669"/>
    <property type="project" value="InterPro"/>
</dbReference>
<dbReference type="STRING" id="416944.SAMN05421548_12257"/>
<organism evidence="2 3">
    <name type="scientific">Paraburkholderia lycopersici</name>
    <dbReference type="NCBI Taxonomy" id="416944"/>
    <lineage>
        <taxon>Bacteria</taxon>
        <taxon>Pseudomonadati</taxon>
        <taxon>Pseudomonadota</taxon>
        <taxon>Betaproteobacteria</taxon>
        <taxon>Burkholderiales</taxon>
        <taxon>Burkholderiaceae</taxon>
        <taxon>Paraburkholderia</taxon>
    </lineage>
</organism>
<dbReference type="GO" id="GO:0006313">
    <property type="term" value="P:DNA transposition"/>
    <property type="evidence" value="ECO:0007669"/>
    <property type="project" value="InterPro"/>
</dbReference>
<dbReference type="InterPro" id="IPR002514">
    <property type="entry name" value="Transposase_8"/>
</dbReference>
<gene>
    <name evidence="2" type="ORF">SAMN05421548_12257</name>
</gene>
<reference evidence="3" key="1">
    <citation type="submission" date="2016-09" db="EMBL/GenBank/DDBJ databases">
        <authorList>
            <person name="Varghese N."/>
            <person name="Submissions S."/>
        </authorList>
    </citation>
    <scope>NUCLEOTIDE SEQUENCE [LARGE SCALE GENOMIC DNA]</scope>
    <source>
        <strain evidence="3">TNe-862</strain>
    </source>
</reference>
<evidence type="ECO:0000256" key="1">
    <source>
        <dbReference type="SAM" id="MobiDB-lite"/>
    </source>
</evidence>
<dbReference type="OrthoDB" id="9800877at2"/>
<dbReference type="EMBL" id="FMYQ01000022">
    <property type="protein sequence ID" value="SDD60589.1"/>
    <property type="molecule type" value="Genomic_DNA"/>
</dbReference>